<protein>
    <submittedName>
        <fullName evidence="1">Uncharacterized protein</fullName>
    </submittedName>
</protein>
<evidence type="ECO:0000313" key="1">
    <source>
        <dbReference type="EMBL" id="EKF73447.1"/>
    </source>
</evidence>
<gene>
    <name evidence="1" type="ORF">A11A3_13880</name>
</gene>
<evidence type="ECO:0000313" key="2">
    <source>
        <dbReference type="Proteomes" id="UP000010164"/>
    </source>
</evidence>
<dbReference type="AlphaFoldDB" id="L0WBJ6"/>
<sequence length="124" mass="13954">MEVIALENPLSGGESIEIINIDFDVELLTVTVRIDGDKLDVTFDAPAGFRVLDEGDLLEHWPDCSTPNGWLYEIAGQGWLEQERHRGGFLSGHNPEIKEYFIAGVNYCISVFAWEKPDVQESTR</sequence>
<organism evidence="1 2">
    <name type="scientific">Alcanivorax hongdengensis A-11-3</name>
    <dbReference type="NCBI Taxonomy" id="1177179"/>
    <lineage>
        <taxon>Bacteria</taxon>
        <taxon>Pseudomonadati</taxon>
        <taxon>Pseudomonadota</taxon>
        <taxon>Gammaproteobacteria</taxon>
        <taxon>Oceanospirillales</taxon>
        <taxon>Alcanivoracaceae</taxon>
        <taxon>Alcanivorax</taxon>
    </lineage>
</organism>
<dbReference type="EMBL" id="AMRJ01000026">
    <property type="protein sequence ID" value="EKF73447.1"/>
    <property type="molecule type" value="Genomic_DNA"/>
</dbReference>
<dbReference type="Proteomes" id="UP000010164">
    <property type="component" value="Unassembled WGS sequence"/>
</dbReference>
<comment type="caution">
    <text evidence="1">The sequence shown here is derived from an EMBL/GenBank/DDBJ whole genome shotgun (WGS) entry which is preliminary data.</text>
</comment>
<reference evidence="1 2" key="1">
    <citation type="journal article" date="2012" name="J. Bacteriol.">
        <title>Genome Sequence of the Alkane-Degrading Bacterium Alcanivorax hongdengensis Type Strain A-11-3.</title>
        <authorList>
            <person name="Lai Q."/>
            <person name="Shao Z."/>
        </authorList>
    </citation>
    <scope>NUCLEOTIDE SEQUENCE [LARGE SCALE GENOMIC DNA]</scope>
    <source>
        <strain evidence="1 2">A-11-3</strain>
    </source>
</reference>
<name>L0WBJ6_9GAMM</name>
<dbReference type="eggNOG" id="ENOG5033J2I">
    <property type="taxonomic scope" value="Bacteria"/>
</dbReference>
<accession>L0WBJ6</accession>
<keyword evidence="2" id="KW-1185">Reference proteome</keyword>
<dbReference type="RefSeq" id="WP_008929946.1">
    <property type="nucleotide sequence ID" value="NZ_AMRJ01000026.1"/>
</dbReference>
<proteinExistence type="predicted"/>